<evidence type="ECO:0000313" key="1">
    <source>
        <dbReference type="EMBL" id="EFX01202.1"/>
    </source>
</evidence>
<name>F0XMD8_GROCL</name>
<protein>
    <submittedName>
        <fullName evidence="1">Uncharacterized protein</fullName>
    </submittedName>
</protein>
<dbReference type="GeneID" id="25979545"/>
<reference evidence="1 2" key="1">
    <citation type="journal article" date="2011" name="Proc. Natl. Acad. Sci. U.S.A.">
        <title>Genome and transcriptome analyses of the mountain pine beetle-fungal symbiont Grosmannia clavigera, a lodgepole pine pathogen.</title>
        <authorList>
            <person name="DiGuistini S."/>
            <person name="Wang Y."/>
            <person name="Liao N.Y."/>
            <person name="Taylor G."/>
            <person name="Tanguay P."/>
            <person name="Feau N."/>
            <person name="Henrissat B."/>
            <person name="Chan S.K."/>
            <person name="Hesse-Orce U."/>
            <person name="Alamouti S.M."/>
            <person name="Tsui C.K.M."/>
            <person name="Docking R.T."/>
            <person name="Levasseur A."/>
            <person name="Haridas S."/>
            <person name="Robertson G."/>
            <person name="Birol I."/>
            <person name="Holt R.A."/>
            <person name="Marra M.A."/>
            <person name="Hamelin R.C."/>
            <person name="Hirst M."/>
            <person name="Jones S.J.M."/>
            <person name="Bohlmann J."/>
            <person name="Breuil C."/>
        </authorList>
    </citation>
    <scope>NUCLEOTIDE SEQUENCE [LARGE SCALE GENOMIC DNA]</scope>
    <source>
        <strain evidence="2">kw1407 / UAMH 11150</strain>
    </source>
</reference>
<sequence>MPLSFIECALLPRPQRLRPGVCIRPCPMRGGGPDSSLPLDSSEAGHVQWRLPAQDVVETLHATQGRCDRRQEQLQWQLQWQQELSISAGAGPLPEGEAKLRLSQPAAQSSACVACRLLRRYNACLILPQRVVRGGDATTYYVRATYGVLRLRITGFSEITYTIAVGSLTNAPASRRPLTAGSEERADAMVVFYWRAGLSVVPGVADESHTRIELRGFIFTISSTTESPPLPLRCDSLIRTGVRWDDEVAKPQC</sequence>
<dbReference type="EMBL" id="GL629794">
    <property type="protein sequence ID" value="EFX01202.1"/>
    <property type="molecule type" value="Genomic_DNA"/>
</dbReference>
<evidence type="ECO:0000313" key="2">
    <source>
        <dbReference type="Proteomes" id="UP000007796"/>
    </source>
</evidence>
<dbReference type="InParanoid" id="F0XMD8"/>
<proteinExistence type="predicted"/>
<gene>
    <name evidence="1" type="ORF">CMQ_6144</name>
</gene>
<dbReference type="RefSeq" id="XP_014170684.1">
    <property type="nucleotide sequence ID" value="XM_014315209.1"/>
</dbReference>
<dbReference type="HOGENOM" id="CLU_1098601_0_0_1"/>
<dbReference type="Proteomes" id="UP000007796">
    <property type="component" value="Unassembled WGS sequence"/>
</dbReference>
<organism evidence="2">
    <name type="scientific">Grosmannia clavigera (strain kw1407 / UAMH 11150)</name>
    <name type="common">Blue stain fungus</name>
    <name type="synonym">Graphiocladiella clavigera</name>
    <dbReference type="NCBI Taxonomy" id="655863"/>
    <lineage>
        <taxon>Eukaryota</taxon>
        <taxon>Fungi</taxon>
        <taxon>Dikarya</taxon>
        <taxon>Ascomycota</taxon>
        <taxon>Pezizomycotina</taxon>
        <taxon>Sordariomycetes</taxon>
        <taxon>Sordariomycetidae</taxon>
        <taxon>Ophiostomatales</taxon>
        <taxon>Ophiostomataceae</taxon>
        <taxon>Leptographium</taxon>
    </lineage>
</organism>
<dbReference type="AlphaFoldDB" id="F0XMD8"/>
<accession>F0XMD8</accession>
<keyword evidence="2" id="KW-1185">Reference proteome</keyword>